<dbReference type="PRINTS" id="PR00364">
    <property type="entry name" value="DISEASERSIST"/>
</dbReference>
<feature type="domain" description="TIR" evidence="5">
    <location>
        <begin position="23"/>
        <end position="161"/>
    </location>
</feature>
<gene>
    <name evidence="6" type="ORF">LITE_LOCUS8244</name>
</gene>
<dbReference type="InterPro" id="IPR002182">
    <property type="entry name" value="NB-ARC"/>
</dbReference>
<dbReference type="SUPFAM" id="SSF46785">
    <property type="entry name" value="Winged helix' DNA-binding domain"/>
    <property type="match status" value="1"/>
</dbReference>
<reference evidence="6" key="1">
    <citation type="submission" date="2022-08" db="EMBL/GenBank/DDBJ databases">
        <authorList>
            <person name="Gutierrez-Valencia J."/>
        </authorList>
    </citation>
    <scope>NUCLEOTIDE SEQUENCE</scope>
</reference>
<dbReference type="PANTHER" id="PTHR11017:SF570">
    <property type="entry name" value="DISEASE RESISTANCE PROTEIN (TIR-NBS CLASS)-RELATED"/>
    <property type="match status" value="1"/>
</dbReference>
<proteinExistence type="predicted"/>
<dbReference type="SUPFAM" id="SSF52200">
    <property type="entry name" value="Toll/Interleukin receptor TIR domain"/>
    <property type="match status" value="2"/>
</dbReference>
<keyword evidence="4" id="KW-0520">NAD</keyword>
<dbReference type="InterPro" id="IPR036390">
    <property type="entry name" value="WH_DNA-bd_sf"/>
</dbReference>
<dbReference type="GO" id="GO:0006952">
    <property type="term" value="P:defense response"/>
    <property type="evidence" value="ECO:0007669"/>
    <property type="project" value="UniProtKB-KW"/>
</dbReference>
<keyword evidence="3" id="KW-0611">Plant defense</keyword>
<sequence length="1115" mass="127948">MAVLLYFLNRSQSSSAKSPLPAGEYEVFLNFRGSDVRYDFADSLHTYLKKYEIRTFFDEEELHKGEEIDSKLLDAIEGSKIYIPIISAKYASSRSPLMELAHMVKCCEKEKGHLILPIFYKVEVGDVKNQRGTFGESFRELAQKHDARTIREWKNALRTVTELKGWTVTPTTRQGVTIDEVFLKARKHLMENYRQVTNQLVGIDSHIEKVKELLNREVQTVGIQGMSGIGKTNIAKAVYDSVSAHFDRCCFVEDVRNILSNGGRIETLQSKIISDILGYDTKVRDPSQGIQFIKDRVCRRKRILIVLDNIDRSFELDTTLGDLANFHPESRFIVTTVDEEILKFFPKCESYKPDLMNDDIALQLFSRHAFGSDYPPTGYMDLSQDFVEVAAGLPLAIKAIGSVVFRKDKKFWVAKLKMFREIPDEQVQKRLKIVYEELSLDEKHIFLDIACYFIGEPTDRPSFLWDDSNLHPLVSIDTLCLKAFIKINERNELWMHDQYKLLGRDIVREEDIVNPWKRSRMWSNKDVLNMLRDKQGTEELKILRVYVDHEDFELTEKEFEKLSGLKYLDVCYGRLSGDFKNVLPDLRWLRLYGCSSIPIDFNLEKLVILDLIACPVRDDWRSWKGIEISVSVCAFLIQEAGTLTAINVSACNRMTKVPDLSGCKRLEQIYFRRCPKMRGELHIGDLKDLRVLHVTETNITKLIGDIGRLENLQEINVDNSRLRELSASTGEVPELPTSLKRLTFPSLRVPNLLELKDLEKLWLNCDTLEIPADMWKLSKLKDLSLNQVGFEKHPVGFPISSSPTLPPSLNALSISGYRFEPLERLPSLANLSNLMRLTLADIEAREIAGLGELRMLERFHLLDASNLIDLDGLRHLELLKDLYVSGCLVLTELPSLSNLTKLQVLKINHCPLLSEIQGLGKLESLEVWEIQGCPLIRNQLSDLSPLKQLQRLPTGSNHVTSSSRFLDSLPEEECEILLSCSGFVRDKFGAFLNSLLVRDKMRTFLDDPELHEGERIAPSFVKVMAQSRVYIPILSPGFASSAWCLQVLALMVERYKEDRSRIILPIFYYRNPDDSHEGAWEHFRLKYSDESIRAWKDALKQVADLAGWLVTESYR</sequence>
<dbReference type="FunFam" id="3.40.50.10140:FF:000007">
    <property type="entry name" value="Disease resistance protein (TIR-NBS-LRR class)"/>
    <property type="match status" value="1"/>
</dbReference>
<keyword evidence="2" id="KW-0677">Repeat</keyword>
<dbReference type="GO" id="GO:0043531">
    <property type="term" value="F:ADP binding"/>
    <property type="evidence" value="ECO:0007669"/>
    <property type="project" value="InterPro"/>
</dbReference>
<dbReference type="EMBL" id="CAMGYJ010000003">
    <property type="protein sequence ID" value="CAI0394245.1"/>
    <property type="molecule type" value="Genomic_DNA"/>
</dbReference>
<evidence type="ECO:0000256" key="1">
    <source>
        <dbReference type="ARBA" id="ARBA00022614"/>
    </source>
</evidence>
<name>A0AAV0I9F7_9ROSI</name>
<evidence type="ECO:0000256" key="4">
    <source>
        <dbReference type="ARBA" id="ARBA00023027"/>
    </source>
</evidence>
<comment type="caution">
    <text evidence="6">The sequence shown here is derived from an EMBL/GenBank/DDBJ whole genome shotgun (WGS) entry which is preliminary data.</text>
</comment>
<dbReference type="PROSITE" id="PS50104">
    <property type="entry name" value="TIR"/>
    <property type="match status" value="2"/>
</dbReference>
<keyword evidence="1" id="KW-0433">Leucine-rich repeat</keyword>
<dbReference type="InterPro" id="IPR000157">
    <property type="entry name" value="TIR_dom"/>
</dbReference>
<dbReference type="Gene3D" id="1.10.8.430">
    <property type="entry name" value="Helical domain of apoptotic protease-activating factors"/>
    <property type="match status" value="1"/>
</dbReference>
<evidence type="ECO:0000256" key="3">
    <source>
        <dbReference type="ARBA" id="ARBA00022821"/>
    </source>
</evidence>
<evidence type="ECO:0000256" key="2">
    <source>
        <dbReference type="ARBA" id="ARBA00022737"/>
    </source>
</evidence>
<dbReference type="Gene3D" id="3.80.10.10">
    <property type="entry name" value="Ribonuclease Inhibitor"/>
    <property type="match status" value="2"/>
</dbReference>
<dbReference type="Pfam" id="PF01582">
    <property type="entry name" value="TIR"/>
    <property type="match status" value="2"/>
</dbReference>
<dbReference type="InterPro" id="IPR058192">
    <property type="entry name" value="WHD_ROQ1-like"/>
</dbReference>
<protein>
    <recommendedName>
        <fullName evidence="5">TIR domain-containing protein</fullName>
    </recommendedName>
</protein>
<evidence type="ECO:0000259" key="5">
    <source>
        <dbReference type="PROSITE" id="PS50104"/>
    </source>
</evidence>
<evidence type="ECO:0000313" key="7">
    <source>
        <dbReference type="Proteomes" id="UP001154282"/>
    </source>
</evidence>
<dbReference type="InterPro" id="IPR027417">
    <property type="entry name" value="P-loop_NTPase"/>
</dbReference>
<accession>A0AAV0I9F7</accession>
<dbReference type="InterPro" id="IPR035897">
    <property type="entry name" value="Toll_tir_struct_dom_sf"/>
</dbReference>
<dbReference type="Proteomes" id="UP001154282">
    <property type="component" value="Unassembled WGS sequence"/>
</dbReference>
<dbReference type="SUPFAM" id="SSF52540">
    <property type="entry name" value="P-loop containing nucleoside triphosphate hydrolases"/>
    <property type="match status" value="1"/>
</dbReference>
<dbReference type="PANTHER" id="PTHR11017">
    <property type="entry name" value="LEUCINE-RICH REPEAT-CONTAINING PROTEIN"/>
    <property type="match status" value="1"/>
</dbReference>
<dbReference type="Gene3D" id="3.40.50.300">
    <property type="entry name" value="P-loop containing nucleotide triphosphate hydrolases"/>
    <property type="match status" value="1"/>
</dbReference>
<dbReference type="InterPro" id="IPR042197">
    <property type="entry name" value="Apaf_helical"/>
</dbReference>
<organism evidence="6 7">
    <name type="scientific">Linum tenue</name>
    <dbReference type="NCBI Taxonomy" id="586396"/>
    <lineage>
        <taxon>Eukaryota</taxon>
        <taxon>Viridiplantae</taxon>
        <taxon>Streptophyta</taxon>
        <taxon>Embryophyta</taxon>
        <taxon>Tracheophyta</taxon>
        <taxon>Spermatophyta</taxon>
        <taxon>Magnoliopsida</taxon>
        <taxon>eudicotyledons</taxon>
        <taxon>Gunneridae</taxon>
        <taxon>Pentapetalae</taxon>
        <taxon>rosids</taxon>
        <taxon>fabids</taxon>
        <taxon>Malpighiales</taxon>
        <taxon>Linaceae</taxon>
        <taxon>Linum</taxon>
    </lineage>
</organism>
<feature type="domain" description="TIR" evidence="5">
    <location>
        <begin position="972"/>
        <end position="1115"/>
    </location>
</feature>
<dbReference type="GO" id="GO:0007165">
    <property type="term" value="P:signal transduction"/>
    <property type="evidence" value="ECO:0007669"/>
    <property type="project" value="InterPro"/>
</dbReference>
<evidence type="ECO:0000313" key="6">
    <source>
        <dbReference type="EMBL" id="CAI0394245.1"/>
    </source>
</evidence>
<dbReference type="SMART" id="SM00255">
    <property type="entry name" value="TIR"/>
    <property type="match status" value="2"/>
</dbReference>
<dbReference type="InterPro" id="IPR032675">
    <property type="entry name" value="LRR_dom_sf"/>
</dbReference>
<keyword evidence="7" id="KW-1185">Reference proteome</keyword>
<dbReference type="InterPro" id="IPR044974">
    <property type="entry name" value="Disease_R_plants"/>
</dbReference>
<dbReference type="SUPFAM" id="SSF52058">
    <property type="entry name" value="L domain-like"/>
    <property type="match status" value="1"/>
</dbReference>
<dbReference type="AlphaFoldDB" id="A0AAV0I9F7"/>
<dbReference type="Gene3D" id="3.40.50.10140">
    <property type="entry name" value="Toll/interleukin-1 receptor homology (TIR) domain"/>
    <property type="match status" value="2"/>
</dbReference>
<dbReference type="Pfam" id="PF23282">
    <property type="entry name" value="WHD_ROQ1"/>
    <property type="match status" value="1"/>
</dbReference>
<dbReference type="Pfam" id="PF00931">
    <property type="entry name" value="NB-ARC"/>
    <property type="match status" value="1"/>
</dbReference>